<evidence type="ECO:0008006" key="3">
    <source>
        <dbReference type="Google" id="ProtNLM"/>
    </source>
</evidence>
<dbReference type="AlphaFoldDB" id="A0A0R2F715"/>
<dbReference type="STRING" id="1423730.FC75_GL001354"/>
<reference evidence="1 2" key="1">
    <citation type="journal article" date="2015" name="Genome Announc.">
        <title>Expanding the biotechnology potential of lactobacilli through comparative genomics of 213 strains and associated genera.</title>
        <authorList>
            <person name="Sun Z."/>
            <person name="Harris H.M."/>
            <person name="McCann A."/>
            <person name="Guo C."/>
            <person name="Argimon S."/>
            <person name="Zhang W."/>
            <person name="Yang X."/>
            <person name="Jeffery I.B."/>
            <person name="Cooney J.C."/>
            <person name="Kagawa T.F."/>
            <person name="Liu W."/>
            <person name="Song Y."/>
            <person name="Salvetti E."/>
            <person name="Wrobel A."/>
            <person name="Rasinkangas P."/>
            <person name="Parkhill J."/>
            <person name="Rea M.C."/>
            <person name="O'Sullivan O."/>
            <person name="Ritari J."/>
            <person name="Douillard F.P."/>
            <person name="Paul Ross R."/>
            <person name="Yang R."/>
            <person name="Briner A.E."/>
            <person name="Felis G.E."/>
            <person name="de Vos W.M."/>
            <person name="Barrangou R."/>
            <person name="Klaenhammer T.R."/>
            <person name="Caufield P.W."/>
            <person name="Cui Y."/>
            <person name="Zhang H."/>
            <person name="O'Toole P.W."/>
        </authorList>
    </citation>
    <scope>NUCLEOTIDE SEQUENCE [LARGE SCALE GENOMIC DNA]</scope>
    <source>
        <strain evidence="1 2">DSM 22697</strain>
    </source>
</reference>
<comment type="caution">
    <text evidence="1">The sequence shown here is derived from an EMBL/GenBank/DDBJ whole genome shotgun (WGS) entry which is preliminary data.</text>
</comment>
<evidence type="ECO:0000313" key="1">
    <source>
        <dbReference type="EMBL" id="KRN24175.1"/>
    </source>
</evidence>
<sequence length="71" mass="7732">MLKGGVTLAIKATNTQIKVTMTPEQRLVLDQVKSTSGERTSELINRLLATELALQQAGLNHDLHAKQRGGH</sequence>
<keyword evidence="2" id="KW-1185">Reference proteome</keyword>
<accession>A0A0R2F715</accession>
<organism evidence="1 2">
    <name type="scientific">Lacticaseibacillus camelliae DSM 22697 = JCM 13995</name>
    <dbReference type="NCBI Taxonomy" id="1423730"/>
    <lineage>
        <taxon>Bacteria</taxon>
        <taxon>Bacillati</taxon>
        <taxon>Bacillota</taxon>
        <taxon>Bacilli</taxon>
        <taxon>Lactobacillales</taxon>
        <taxon>Lactobacillaceae</taxon>
        <taxon>Lacticaseibacillus</taxon>
    </lineage>
</organism>
<name>A0A0R2F715_9LACO</name>
<gene>
    <name evidence="1" type="ORF">FC75_GL001354</name>
</gene>
<protein>
    <recommendedName>
        <fullName evidence="3">Ribbon-helix-helix protein CopG domain-containing protein</fullName>
    </recommendedName>
</protein>
<evidence type="ECO:0000313" key="2">
    <source>
        <dbReference type="Proteomes" id="UP000050865"/>
    </source>
</evidence>
<proteinExistence type="predicted"/>
<dbReference type="Proteomes" id="UP000050865">
    <property type="component" value="Unassembled WGS sequence"/>
</dbReference>
<dbReference type="EMBL" id="AYZJ01000024">
    <property type="protein sequence ID" value="KRN24175.1"/>
    <property type="molecule type" value="Genomic_DNA"/>
</dbReference>
<dbReference type="PATRIC" id="fig|1423730.4.peg.1422"/>